<dbReference type="InterPro" id="IPR005174">
    <property type="entry name" value="KIB1-4_b-propeller"/>
</dbReference>
<keyword evidence="4" id="KW-1185">Reference proteome</keyword>
<dbReference type="Gramene" id="OQU75872">
    <property type="protein sequence ID" value="OQU75872"/>
    <property type="gene ID" value="SORBI_3010G047900"/>
</dbReference>
<dbReference type="AlphaFoldDB" id="A0A1W0VRG6"/>
<evidence type="ECO:0000313" key="4">
    <source>
        <dbReference type="Proteomes" id="UP000000768"/>
    </source>
</evidence>
<protein>
    <recommendedName>
        <fullName evidence="2">KIB1-4 beta-propeller domain-containing protein</fullName>
    </recommendedName>
</protein>
<evidence type="ECO:0000313" key="3">
    <source>
        <dbReference type="EMBL" id="OQU75872.1"/>
    </source>
</evidence>
<evidence type="ECO:0000256" key="1">
    <source>
        <dbReference type="SAM" id="MobiDB-lite"/>
    </source>
</evidence>
<dbReference type="PANTHER" id="PTHR33110">
    <property type="entry name" value="F-BOX/KELCH-REPEAT PROTEIN-RELATED"/>
    <property type="match status" value="1"/>
</dbReference>
<dbReference type="Pfam" id="PF03478">
    <property type="entry name" value="Beta-prop_KIB1-4"/>
    <property type="match status" value="1"/>
</dbReference>
<feature type="domain" description="KIB1-4 beta-propeller" evidence="2">
    <location>
        <begin position="98"/>
        <end position="389"/>
    </location>
</feature>
<dbReference type="eggNOG" id="ENOG502R64B">
    <property type="taxonomic scope" value="Eukaryota"/>
</dbReference>
<feature type="region of interest" description="Disordered" evidence="1">
    <location>
        <begin position="1"/>
        <end position="25"/>
    </location>
</feature>
<proteinExistence type="predicted"/>
<accession>A0A1W0VRG6</accession>
<dbReference type="SUPFAM" id="SSF81383">
    <property type="entry name" value="F-box domain"/>
    <property type="match status" value="1"/>
</dbReference>
<dbReference type="InterPro" id="IPR036047">
    <property type="entry name" value="F-box-like_dom_sf"/>
</dbReference>
<name>A0A1W0VRG6_SORBI</name>
<dbReference type="OMA" id="FDPCSTE"/>
<sequence>MRRAGASARSTGDGAVSISKSTGSFPCRRRRSRVMAATRHCPSWTDLQPELLTLVLRRLPSLADRIRLAAVCRPWHHSARLEPLPPPFPWLTLRDGTFLSVSDGKIHSLPLVQPDNFRCIGSVGNWLLLEQRTGDGASLLMNPFSKDVVHLPDAETIWCHSHRPVDGYRSPYILLKLVLLSSMDVSPDSVFAILITNCKYQSVISICQPSTASAFRVLDHDRICDVAFVDGKLYALAPRKLFVLEVESSSKCKPKISSMKCIANDVIHQTVASEKSICMYFFYLVESSGRLLHVTRLVGGFLSLSPGKDRTKFCRTFSFDVFEVDLTTSSTVQWRRLNSLEGEALFVGPYSKALHASEYGVQADCIYFMCDYGGRDCPADPFRDSGVFNITNGTITPLLPETIMQVPEGIAKGCSIDKFYAARPSWFFVY</sequence>
<dbReference type="Gene3D" id="1.20.1280.50">
    <property type="match status" value="1"/>
</dbReference>
<dbReference type="EMBL" id="CM000769">
    <property type="protein sequence ID" value="OQU75872.1"/>
    <property type="molecule type" value="Genomic_DNA"/>
</dbReference>
<organism evidence="3 4">
    <name type="scientific">Sorghum bicolor</name>
    <name type="common">Sorghum</name>
    <name type="synonym">Sorghum vulgare</name>
    <dbReference type="NCBI Taxonomy" id="4558"/>
    <lineage>
        <taxon>Eukaryota</taxon>
        <taxon>Viridiplantae</taxon>
        <taxon>Streptophyta</taxon>
        <taxon>Embryophyta</taxon>
        <taxon>Tracheophyta</taxon>
        <taxon>Spermatophyta</taxon>
        <taxon>Magnoliopsida</taxon>
        <taxon>Liliopsida</taxon>
        <taxon>Poales</taxon>
        <taxon>Poaceae</taxon>
        <taxon>PACMAD clade</taxon>
        <taxon>Panicoideae</taxon>
        <taxon>Andropogonodae</taxon>
        <taxon>Andropogoneae</taxon>
        <taxon>Sorghinae</taxon>
        <taxon>Sorghum</taxon>
    </lineage>
</organism>
<gene>
    <name evidence="3" type="ORF">SORBI_3010G047900</name>
</gene>
<reference evidence="3 4" key="1">
    <citation type="journal article" date="2009" name="Nature">
        <title>The Sorghum bicolor genome and the diversification of grasses.</title>
        <authorList>
            <person name="Paterson A.H."/>
            <person name="Bowers J.E."/>
            <person name="Bruggmann R."/>
            <person name="Dubchak I."/>
            <person name="Grimwood J."/>
            <person name="Gundlach H."/>
            <person name="Haberer G."/>
            <person name="Hellsten U."/>
            <person name="Mitros T."/>
            <person name="Poliakov A."/>
            <person name="Schmutz J."/>
            <person name="Spannagl M."/>
            <person name="Tang H."/>
            <person name="Wang X."/>
            <person name="Wicker T."/>
            <person name="Bharti A.K."/>
            <person name="Chapman J."/>
            <person name="Feltus F.A."/>
            <person name="Gowik U."/>
            <person name="Grigoriev I.V."/>
            <person name="Lyons E."/>
            <person name="Maher C.A."/>
            <person name="Martis M."/>
            <person name="Narechania A."/>
            <person name="Otillar R.P."/>
            <person name="Penning B.W."/>
            <person name="Salamov A.A."/>
            <person name="Wang Y."/>
            <person name="Zhang L."/>
            <person name="Carpita N.C."/>
            <person name="Freeling M."/>
            <person name="Gingle A.R."/>
            <person name="Hash C.T."/>
            <person name="Keller B."/>
            <person name="Klein P."/>
            <person name="Kresovich S."/>
            <person name="McCann M.C."/>
            <person name="Ming R."/>
            <person name="Peterson D.G."/>
            <person name="Mehboob-ur-Rahman"/>
            <person name="Ware D."/>
            <person name="Westhoff P."/>
            <person name="Mayer K.F."/>
            <person name="Messing J."/>
            <person name="Rokhsar D.S."/>
        </authorList>
    </citation>
    <scope>NUCLEOTIDE SEQUENCE [LARGE SCALE GENOMIC DNA]</scope>
    <source>
        <strain evidence="4">cv. BTx623</strain>
    </source>
</reference>
<dbReference type="PANTHER" id="PTHR33110:SF36">
    <property type="entry name" value="OS06G0148600 PROTEIN"/>
    <property type="match status" value="1"/>
</dbReference>
<reference evidence="4" key="2">
    <citation type="journal article" date="2018" name="Plant J.">
        <title>The Sorghum bicolor reference genome: improved assembly, gene annotations, a transcriptome atlas, and signatures of genome organization.</title>
        <authorList>
            <person name="McCormick R.F."/>
            <person name="Truong S.K."/>
            <person name="Sreedasyam A."/>
            <person name="Jenkins J."/>
            <person name="Shu S."/>
            <person name="Sims D."/>
            <person name="Kennedy M."/>
            <person name="Amirebrahimi M."/>
            <person name="Weers B.D."/>
            <person name="McKinley B."/>
            <person name="Mattison A."/>
            <person name="Morishige D.T."/>
            <person name="Grimwood J."/>
            <person name="Schmutz J."/>
            <person name="Mullet J.E."/>
        </authorList>
    </citation>
    <scope>NUCLEOTIDE SEQUENCE [LARGE SCALE GENOMIC DNA]</scope>
    <source>
        <strain evidence="4">cv. BTx623</strain>
    </source>
</reference>
<dbReference type="InParanoid" id="A0A1W0VRG6"/>
<dbReference type="Proteomes" id="UP000000768">
    <property type="component" value="Chromosome 10"/>
</dbReference>
<evidence type="ECO:0000259" key="2">
    <source>
        <dbReference type="Pfam" id="PF03478"/>
    </source>
</evidence>